<evidence type="ECO:0000256" key="9">
    <source>
        <dbReference type="ARBA" id="ARBA00023004"/>
    </source>
</evidence>
<keyword evidence="7" id="KW-1133">Transmembrane helix</keyword>
<evidence type="ECO:0000256" key="12">
    <source>
        <dbReference type="PIRSR" id="PIRSR602401-1"/>
    </source>
</evidence>
<evidence type="ECO:0000256" key="5">
    <source>
        <dbReference type="ARBA" id="ARBA00022692"/>
    </source>
</evidence>
<evidence type="ECO:0000313" key="17">
    <source>
        <dbReference type="Proteomes" id="UP000515151"/>
    </source>
</evidence>
<dbReference type="CDD" id="cd11075">
    <property type="entry name" value="CYP77_89"/>
    <property type="match status" value="1"/>
</dbReference>
<keyword evidence="9 12" id="KW-0408">Iron</keyword>
<accession>A0A218X0T8</accession>
<dbReference type="RefSeq" id="XP_031399795.1">
    <property type="nucleotide sequence ID" value="XM_031543935.1"/>
</dbReference>
<evidence type="ECO:0000313" key="15">
    <source>
        <dbReference type="EMBL" id="OWM77952.1"/>
    </source>
</evidence>
<dbReference type="InterPro" id="IPR036396">
    <property type="entry name" value="Cyt_P450_sf"/>
</dbReference>
<dbReference type="PROSITE" id="PS00086">
    <property type="entry name" value="CYTOCHROME_P450"/>
    <property type="match status" value="1"/>
</dbReference>
<dbReference type="FunFam" id="1.10.630.10:FF:000012">
    <property type="entry name" value="Cytochrome P450 family protein"/>
    <property type="match status" value="1"/>
</dbReference>
<evidence type="ECO:0000256" key="11">
    <source>
        <dbReference type="ARBA" id="ARBA00023136"/>
    </source>
</evidence>
<dbReference type="Gene3D" id="1.10.630.10">
    <property type="entry name" value="Cytochrome P450"/>
    <property type="match status" value="1"/>
</dbReference>
<dbReference type="PANTHER" id="PTHR24298">
    <property type="entry name" value="FLAVONOID 3'-MONOOXYGENASE-RELATED"/>
    <property type="match status" value="1"/>
</dbReference>
<keyword evidence="4 12" id="KW-0349">Heme</keyword>
<comment type="similarity">
    <text evidence="3 13">Belongs to the cytochrome P450 family.</text>
</comment>
<dbReference type="GeneID" id="116210122"/>
<keyword evidence="8 13" id="KW-0560">Oxidoreductase</keyword>
<dbReference type="GO" id="GO:0016020">
    <property type="term" value="C:membrane"/>
    <property type="evidence" value="ECO:0007669"/>
    <property type="project" value="UniProtKB-SubCell"/>
</dbReference>
<reference evidence="16" key="1">
    <citation type="journal article" date="2017" name="Plant J.">
        <title>The pomegranate (Punica granatum L.) genome and the genomics of punicalagin biosynthesis.</title>
        <authorList>
            <person name="Qin G."/>
            <person name="Xu C."/>
            <person name="Ming R."/>
            <person name="Tang H."/>
            <person name="Guyot R."/>
            <person name="Kramer E.M."/>
            <person name="Hu Y."/>
            <person name="Yi X."/>
            <person name="Qi Y."/>
            <person name="Xu X."/>
            <person name="Gao Z."/>
            <person name="Pan H."/>
            <person name="Jian J."/>
            <person name="Tian Y."/>
            <person name="Yue Z."/>
            <person name="Xu Y."/>
        </authorList>
    </citation>
    <scope>NUCLEOTIDE SEQUENCE [LARGE SCALE GENOMIC DNA]</scope>
    <source>
        <strain evidence="16">cv. Dabenzi</strain>
    </source>
</reference>
<keyword evidence="11" id="KW-0472">Membrane</keyword>
<comment type="cofactor">
    <cofactor evidence="1 12">
        <name>heme</name>
        <dbReference type="ChEBI" id="CHEBI:30413"/>
    </cofactor>
</comment>
<dbReference type="InterPro" id="IPR051103">
    <property type="entry name" value="Plant_metabolite_P450s"/>
</dbReference>
<comment type="subcellular location">
    <subcellularLocation>
        <location evidence="2">Membrane</location>
        <topology evidence="2">Single-pass membrane protein</topology>
    </subcellularLocation>
</comment>
<evidence type="ECO:0000256" key="10">
    <source>
        <dbReference type="ARBA" id="ARBA00023033"/>
    </source>
</evidence>
<feature type="binding site" description="axial binding residue" evidence="12">
    <location>
        <position position="459"/>
    </location>
    <ligand>
        <name>heme</name>
        <dbReference type="ChEBI" id="CHEBI:30413"/>
    </ligand>
    <ligandPart>
        <name>Fe</name>
        <dbReference type="ChEBI" id="CHEBI:18248"/>
    </ligandPart>
</feature>
<evidence type="ECO:0000256" key="2">
    <source>
        <dbReference type="ARBA" id="ARBA00004167"/>
    </source>
</evidence>
<dbReference type="Pfam" id="PF00067">
    <property type="entry name" value="p450"/>
    <property type="match status" value="1"/>
</dbReference>
<dbReference type="InterPro" id="IPR002401">
    <property type="entry name" value="Cyt_P450_E_grp-I"/>
</dbReference>
<dbReference type="PRINTS" id="PR00463">
    <property type="entry name" value="EP450I"/>
</dbReference>
<dbReference type="Proteomes" id="UP000515151">
    <property type="component" value="Chromosome 6"/>
</dbReference>
<reference evidence="15" key="2">
    <citation type="submission" date="2017-06" db="EMBL/GenBank/DDBJ databases">
        <title>The pomegranate genome and the genomics of punicalagin biosynthesis.</title>
        <authorList>
            <person name="Xu C."/>
        </authorList>
    </citation>
    <scope>NUCLEOTIDE SEQUENCE [LARGE SCALE GENOMIC DNA]</scope>
    <source>
        <tissue evidence="15">Fresh leaf</tissue>
    </source>
</reference>
<keyword evidence="17" id="KW-1185">Reference proteome</keyword>
<dbReference type="InterPro" id="IPR001128">
    <property type="entry name" value="Cyt_P450"/>
</dbReference>
<keyword evidence="6 12" id="KW-0479">Metal-binding</keyword>
<dbReference type="GO" id="GO:0016709">
    <property type="term" value="F:oxidoreductase activity, acting on paired donors, with incorporation or reduction of molecular oxygen, NAD(P)H as one donor, and incorporation of one atom of oxygen"/>
    <property type="evidence" value="ECO:0007669"/>
    <property type="project" value="TreeGrafter"/>
</dbReference>
<evidence type="ECO:0000256" key="8">
    <source>
        <dbReference type="ARBA" id="ARBA00023002"/>
    </source>
</evidence>
<name>A0A218X0T8_PUNGR</name>
<evidence type="ECO:0000313" key="18">
    <source>
        <dbReference type="RefSeq" id="XP_031399795.1"/>
    </source>
</evidence>
<evidence type="ECO:0000313" key="16">
    <source>
        <dbReference type="Proteomes" id="UP000197138"/>
    </source>
</evidence>
<evidence type="ECO:0000256" key="13">
    <source>
        <dbReference type="RuleBase" id="RU000461"/>
    </source>
</evidence>
<dbReference type="Proteomes" id="UP000197138">
    <property type="component" value="Unassembled WGS sequence"/>
</dbReference>
<evidence type="ECO:0000256" key="4">
    <source>
        <dbReference type="ARBA" id="ARBA00022617"/>
    </source>
</evidence>
<evidence type="ECO:0000256" key="6">
    <source>
        <dbReference type="ARBA" id="ARBA00022723"/>
    </source>
</evidence>
<reference evidence="18" key="4">
    <citation type="submission" date="2025-04" db="UniProtKB">
        <authorList>
            <consortium name="RefSeq"/>
        </authorList>
    </citation>
    <scope>IDENTIFICATION</scope>
    <source>
        <tissue evidence="18">Leaf</tissue>
    </source>
</reference>
<evidence type="ECO:0000256" key="14">
    <source>
        <dbReference type="SAM" id="SignalP"/>
    </source>
</evidence>
<keyword evidence="10 13" id="KW-0503">Monooxygenase</keyword>
<dbReference type="PRINTS" id="PR00385">
    <property type="entry name" value="P450"/>
</dbReference>
<dbReference type="GO" id="GO:0020037">
    <property type="term" value="F:heme binding"/>
    <property type="evidence" value="ECO:0007669"/>
    <property type="project" value="InterPro"/>
</dbReference>
<dbReference type="PANTHER" id="PTHR24298:SF800">
    <property type="entry name" value="CYTOCHROME P450 89A2-RELATED"/>
    <property type="match status" value="1"/>
</dbReference>
<dbReference type="InterPro" id="IPR017972">
    <property type="entry name" value="Cyt_P450_CS"/>
</dbReference>
<dbReference type="GO" id="GO:0005506">
    <property type="term" value="F:iron ion binding"/>
    <property type="evidence" value="ECO:0007669"/>
    <property type="project" value="InterPro"/>
</dbReference>
<dbReference type="OrthoDB" id="1055148at2759"/>
<proteinExistence type="inferred from homology"/>
<sequence>METWFLMAVTLCVAALINSLLGLLSASSGPKIPPGPMTIPALGSITWIRKDFFDVESMIRSLHAKLGPIVALHIGSYPMIYISSHSLAHQALIRNGAIFADRPPAIPLVKIISCNQHSISSASCGPMWRTLRRNLTAGILHPTRVKSFSRARRWVLGILLDQLRAAGPSTAMQVAGHFRYAVFCLQVLMCFGDRLEERQIKDVQAVQTALLLRAPRFAILNFLPSIGKILFRRQWDEFQKLLRNQENVFLPLIRARSAIRDNKTREDDSNAENVVCYVDTLLNLEMPEEGKRKLTEAEILGLCLEFFIGAIDTTSSALQWIIANIVKYPAIQEALYCEIRAVVGHEAAAVEEDDLQKLPYPKAVILEGLRRHPPTNFMLPHAVTEDTELGGFLVPKKGTVNFMVTDMGRNPDVWEDPLAFKPERFLCNGDGSGGGAEVFDITGTREIKMMPFGAGRRMCPAYALALLHLEYLMANLVWALEWKAKDGDEVDLSEKQEVTVVMKNPLNAIVIPRAK</sequence>
<dbReference type="EMBL" id="MTKT01002507">
    <property type="protein sequence ID" value="OWM77952.1"/>
    <property type="molecule type" value="Genomic_DNA"/>
</dbReference>
<dbReference type="SUPFAM" id="SSF48264">
    <property type="entry name" value="Cytochrome P450"/>
    <property type="match status" value="1"/>
</dbReference>
<evidence type="ECO:0000256" key="3">
    <source>
        <dbReference type="ARBA" id="ARBA00010617"/>
    </source>
</evidence>
<protein>
    <submittedName>
        <fullName evidence="18">Cytochrome P450 89A2-like</fullName>
    </submittedName>
</protein>
<organism evidence="15 16">
    <name type="scientific">Punica granatum</name>
    <name type="common">Pomegranate</name>
    <dbReference type="NCBI Taxonomy" id="22663"/>
    <lineage>
        <taxon>Eukaryota</taxon>
        <taxon>Viridiplantae</taxon>
        <taxon>Streptophyta</taxon>
        <taxon>Embryophyta</taxon>
        <taxon>Tracheophyta</taxon>
        <taxon>Spermatophyta</taxon>
        <taxon>Magnoliopsida</taxon>
        <taxon>eudicotyledons</taxon>
        <taxon>Gunneridae</taxon>
        <taxon>Pentapetalae</taxon>
        <taxon>rosids</taxon>
        <taxon>malvids</taxon>
        <taxon>Myrtales</taxon>
        <taxon>Lythraceae</taxon>
        <taxon>Punica</taxon>
    </lineage>
</organism>
<dbReference type="AlphaFoldDB" id="A0A218X0T8"/>
<feature type="signal peptide" evidence="14">
    <location>
        <begin position="1"/>
        <end position="26"/>
    </location>
</feature>
<feature type="chain" id="PRO_5044569061" evidence="14">
    <location>
        <begin position="27"/>
        <end position="515"/>
    </location>
</feature>
<evidence type="ECO:0000256" key="7">
    <source>
        <dbReference type="ARBA" id="ARBA00022989"/>
    </source>
</evidence>
<evidence type="ECO:0000256" key="1">
    <source>
        <dbReference type="ARBA" id="ARBA00001971"/>
    </source>
</evidence>
<reference evidence="17" key="3">
    <citation type="journal article" date="2020" name="Plant Biotechnol. J.">
        <title>The pomegranate (Punica granatum L.) draft genome dissects genetic divergence between soft- and hard-seeded cultivars.</title>
        <authorList>
            <person name="Luo X."/>
            <person name="Li H."/>
            <person name="Wu Z."/>
            <person name="Yao W."/>
            <person name="Zhao P."/>
            <person name="Cao D."/>
            <person name="Yu H."/>
            <person name="Li K."/>
            <person name="Poudel K."/>
            <person name="Zhao D."/>
            <person name="Zhang F."/>
            <person name="Xia X."/>
            <person name="Chen L."/>
            <person name="Wang Q."/>
            <person name="Jing D."/>
            <person name="Cao S."/>
        </authorList>
    </citation>
    <scope>NUCLEOTIDE SEQUENCE [LARGE SCALE GENOMIC DNA]</scope>
</reference>
<keyword evidence="14" id="KW-0732">Signal</keyword>
<keyword evidence="5" id="KW-0812">Transmembrane</keyword>
<gene>
    <name evidence="18" type="primary">LOC116210122</name>
    <name evidence="15" type="ORF">CDL15_Pgr018521</name>
</gene>